<protein>
    <recommendedName>
        <fullName evidence="3">ABM domain-containing protein</fullName>
    </recommendedName>
</protein>
<dbReference type="Proteomes" id="UP000606991">
    <property type="component" value="Unassembled WGS sequence"/>
</dbReference>
<evidence type="ECO:0000313" key="1">
    <source>
        <dbReference type="EMBL" id="MBJ7593745.1"/>
    </source>
</evidence>
<organism evidence="1 2">
    <name type="scientific">Candidatus Aeolococcus gillhamiae</name>
    <dbReference type="NCBI Taxonomy" id="3127015"/>
    <lineage>
        <taxon>Bacteria</taxon>
        <taxon>Bacillati</taxon>
        <taxon>Candidatus Dormiibacterota</taxon>
        <taxon>Candidatus Dormibacteria</taxon>
        <taxon>Candidatus Aeolococcales</taxon>
        <taxon>Candidatus Aeolococcaceae</taxon>
        <taxon>Candidatus Aeolococcus</taxon>
    </lineage>
</organism>
<comment type="caution">
    <text evidence="1">The sequence shown here is derived from an EMBL/GenBank/DDBJ whole genome shotgun (WGS) entry which is preliminary data.</text>
</comment>
<sequence>MYGFTQDLPISPEIYARIREGLGAETPEGLIVHVVTRRDDGLRYTDVWESRELCDRFLEERVHPLLERALAPESGQLPPEPPRCDVDVVDVWRGR</sequence>
<gene>
    <name evidence="1" type="ORF">JF886_02605</name>
</gene>
<evidence type="ECO:0008006" key="3">
    <source>
        <dbReference type="Google" id="ProtNLM"/>
    </source>
</evidence>
<dbReference type="AlphaFoldDB" id="A0A934K0R6"/>
<proteinExistence type="predicted"/>
<reference evidence="1 2" key="1">
    <citation type="submission" date="2020-10" db="EMBL/GenBank/DDBJ databases">
        <title>Ca. Dormibacterota MAGs.</title>
        <authorList>
            <person name="Montgomery K."/>
        </authorList>
    </citation>
    <scope>NUCLEOTIDE SEQUENCE [LARGE SCALE GENOMIC DNA]</scope>
    <source>
        <strain evidence="1">SC8812_S17_18</strain>
    </source>
</reference>
<dbReference type="EMBL" id="JAEKNS010000037">
    <property type="protein sequence ID" value="MBJ7593745.1"/>
    <property type="molecule type" value="Genomic_DNA"/>
</dbReference>
<dbReference type="RefSeq" id="WP_337309314.1">
    <property type="nucleotide sequence ID" value="NZ_JAEKNS010000037.1"/>
</dbReference>
<accession>A0A934K0R6</accession>
<name>A0A934K0R6_9BACT</name>
<evidence type="ECO:0000313" key="2">
    <source>
        <dbReference type="Proteomes" id="UP000606991"/>
    </source>
</evidence>